<dbReference type="RefSeq" id="WP_379689671.1">
    <property type="nucleotide sequence ID" value="NZ_JBHLYW010000029.1"/>
</dbReference>
<accession>A0ABV6C118</accession>
<gene>
    <name evidence="1" type="ORF">ACFFLS_23080</name>
</gene>
<dbReference type="EMBL" id="JBHLYW010000029">
    <property type="protein sequence ID" value="MFC0079947.1"/>
    <property type="molecule type" value="Genomic_DNA"/>
</dbReference>
<name>A0ABV6C118_9FLAO</name>
<evidence type="ECO:0000313" key="2">
    <source>
        <dbReference type="Proteomes" id="UP001589734"/>
    </source>
</evidence>
<reference evidence="1 2" key="1">
    <citation type="submission" date="2024-09" db="EMBL/GenBank/DDBJ databases">
        <authorList>
            <person name="Sun Q."/>
            <person name="Mori K."/>
        </authorList>
    </citation>
    <scope>NUCLEOTIDE SEQUENCE [LARGE SCALE GENOMIC DNA]</scope>
    <source>
        <strain evidence="1 2">CGMCC 1.12926</strain>
    </source>
</reference>
<organism evidence="1 2">
    <name type="scientific">Flavobacterium procerum</name>
    <dbReference type="NCBI Taxonomy" id="1455569"/>
    <lineage>
        <taxon>Bacteria</taxon>
        <taxon>Pseudomonadati</taxon>
        <taxon>Bacteroidota</taxon>
        <taxon>Flavobacteriia</taxon>
        <taxon>Flavobacteriales</taxon>
        <taxon>Flavobacteriaceae</taxon>
        <taxon>Flavobacterium</taxon>
    </lineage>
</organism>
<keyword evidence="2" id="KW-1185">Reference proteome</keyword>
<sequence length="330" mass="38773">MKVKDIIVRVLKKSYRVIFNKKFINPECDINRQSANEKIYSLLNDKKPCMIARFGTTELIAINNYLCITSNESHYKKIWNYISDKTHLPWWDERHFKFMDVFSGIFPPTRETAEEFSKLYLSDTPQIDLLGSFQYYEKFMPLRSDVQYVHLECLYPFFVEKPWTKALKGKKVLIVHPFEETIQEQYKLRNKLFENPDVLPEFDLITYKTIQSAAGIEVPYKDWFEALKLMQDQISEIDFDICILGCGAYGLPLAAHVKRMGKKAFHMGGGVQLLFGIKGKRWDTPRYGHEYGIPQLFLEPYCNLYNQYWTKPLKINTPDKASAIDGATYW</sequence>
<dbReference type="Proteomes" id="UP001589734">
    <property type="component" value="Unassembled WGS sequence"/>
</dbReference>
<comment type="caution">
    <text evidence="1">The sequence shown here is derived from an EMBL/GenBank/DDBJ whole genome shotgun (WGS) entry which is preliminary data.</text>
</comment>
<protein>
    <submittedName>
        <fullName evidence="1">Uncharacterized protein</fullName>
    </submittedName>
</protein>
<proteinExistence type="predicted"/>
<evidence type="ECO:0000313" key="1">
    <source>
        <dbReference type="EMBL" id="MFC0079947.1"/>
    </source>
</evidence>